<comment type="caution">
    <text evidence="12">The sequence shown here is derived from an EMBL/GenBank/DDBJ whole genome shotgun (WGS) entry which is preliminary data.</text>
</comment>
<accession>A0A6L2PR69</accession>
<gene>
    <name evidence="12" type="ORF">Cfor_12093</name>
</gene>
<dbReference type="AlphaFoldDB" id="A0A6L2PR69"/>
<organism evidence="12 13">
    <name type="scientific">Coptotermes formosanus</name>
    <name type="common">Formosan subterranean termite</name>
    <dbReference type="NCBI Taxonomy" id="36987"/>
    <lineage>
        <taxon>Eukaryota</taxon>
        <taxon>Metazoa</taxon>
        <taxon>Ecdysozoa</taxon>
        <taxon>Arthropoda</taxon>
        <taxon>Hexapoda</taxon>
        <taxon>Insecta</taxon>
        <taxon>Pterygota</taxon>
        <taxon>Neoptera</taxon>
        <taxon>Polyneoptera</taxon>
        <taxon>Dictyoptera</taxon>
        <taxon>Blattodea</taxon>
        <taxon>Blattoidea</taxon>
        <taxon>Termitoidae</taxon>
        <taxon>Rhinotermitidae</taxon>
        <taxon>Coptotermes</taxon>
    </lineage>
</organism>
<protein>
    <recommendedName>
        <fullName evidence="2">U4/U6 small nuclear ribonucleoprotein Prp3</fullName>
    </recommendedName>
    <alternativeName>
        <fullName evidence="7">Pre-mRNA-splicing factor 3</fullName>
    </alternativeName>
</protein>
<dbReference type="InterPro" id="IPR013881">
    <property type="entry name" value="Pre-mRNA_splic_Prp3_dom"/>
</dbReference>
<keyword evidence="3" id="KW-0597">Phosphoprotein</keyword>
<evidence type="ECO:0000256" key="2">
    <source>
        <dbReference type="ARBA" id="ARBA00016514"/>
    </source>
</evidence>
<feature type="region of interest" description="Disordered" evidence="10">
    <location>
        <begin position="78"/>
        <end position="106"/>
    </location>
</feature>
<dbReference type="InterPro" id="IPR027104">
    <property type="entry name" value="Prp3"/>
</dbReference>
<keyword evidence="6" id="KW-0539">Nucleus</keyword>
<dbReference type="CDD" id="cd24162">
    <property type="entry name" value="Prp3_C"/>
    <property type="match status" value="1"/>
</dbReference>
<dbReference type="Pfam" id="PF01480">
    <property type="entry name" value="PWI"/>
    <property type="match status" value="1"/>
</dbReference>
<feature type="coiled-coil region" evidence="9">
    <location>
        <begin position="302"/>
        <end position="329"/>
    </location>
</feature>
<feature type="region of interest" description="Disordered" evidence="10">
    <location>
        <begin position="482"/>
        <end position="502"/>
    </location>
</feature>
<comment type="function">
    <text evidence="8">Plays a role in pre-mRNA splicing as component of the U4/U6-U5 tri-snRNP complex that is involved in spliceosome assembly, and as component of the precatalytic spliceosome (spliceosome B complex).</text>
</comment>
<dbReference type="FunCoup" id="A0A6L2PR69">
    <property type="interactions" value="2245"/>
</dbReference>
<keyword evidence="4" id="KW-0507">mRNA processing</keyword>
<sequence length="647" mass="74468">MASSLSKKDIEEIKPYVDKTVQKFLGFSEPSLVTAALNCLTSGYDKRKTSNKLASLLDEKKATRLTERIFELAEELKSAQRASRKRHHESEPKQEDREVSKKARMKPNMEPEIPERCYGLFQIKEMMANAQKMIEERKRALNALRADETPPVRSFMFRNDDAVPIRPALYGLPPTTIPSLMQRGDTDKARKIAQLQAQIQSKLSTGMLNLPPIRPVVQDKPTPLILDDEGRTVDITGKEVQLTHVVPTLKANIRAKKREEFRQQLQERVVEDLSETHFFDSRIGMKSAVRNKRALRFHEPGKFQQLADRMRMKAQLEKLQNEISQIARRTGITSATKLALIAPKAEHREEEIPDVEWWDSVILTEESYIVENGKTLLKESAITNLVEHPIQLRPPTDPLKPVYMPVFLTKKERKKLRRQNRREAWKEEQEKIRLGLEPPPEPKAGFSLISNLMRVLGTEAVQDPTKIEAHVREQMAKRQKAHEEANAARRLTADQRREKKVRKLKEDTTLGVSVSVYRVKELSNASKKFRVETNAKQLFLTGCVVLFKDCNVVVVEGGTKQQKKYRRLMLNRIKWEEDTVKHSDGNESPNKCVLVWEGTVKQRSFGDMKFKVCPTEKLAREHFKKHSVEQYWDLAYSGAVLEATDDV</sequence>
<name>A0A6L2PR69_COPFO</name>
<evidence type="ECO:0000256" key="4">
    <source>
        <dbReference type="ARBA" id="ARBA00022664"/>
    </source>
</evidence>
<dbReference type="GO" id="GO:0000398">
    <property type="term" value="P:mRNA splicing, via spliceosome"/>
    <property type="evidence" value="ECO:0007669"/>
    <property type="project" value="InterPro"/>
</dbReference>
<reference evidence="13" key="1">
    <citation type="submission" date="2020-01" db="EMBL/GenBank/DDBJ databases">
        <title>Draft genome sequence of the Termite Coptotermes fromosanus.</title>
        <authorList>
            <person name="Itakura S."/>
            <person name="Yosikawa Y."/>
            <person name="Umezawa K."/>
        </authorList>
    </citation>
    <scope>NUCLEOTIDE SEQUENCE [LARGE SCALE GENOMIC DNA]</scope>
</reference>
<dbReference type="PROSITE" id="PS51025">
    <property type="entry name" value="PWI"/>
    <property type="match status" value="1"/>
</dbReference>
<dbReference type="Gene3D" id="1.20.1390.10">
    <property type="entry name" value="PWI domain"/>
    <property type="match status" value="1"/>
</dbReference>
<keyword evidence="9" id="KW-0175">Coiled coil</keyword>
<evidence type="ECO:0000259" key="11">
    <source>
        <dbReference type="PROSITE" id="PS51025"/>
    </source>
</evidence>
<dbReference type="EMBL" id="BLKM01000403">
    <property type="protein sequence ID" value="GFG33068.1"/>
    <property type="molecule type" value="Genomic_DNA"/>
</dbReference>
<keyword evidence="5" id="KW-0508">mRNA splicing</keyword>
<proteinExistence type="predicted"/>
<keyword evidence="13" id="KW-1185">Reference proteome</keyword>
<dbReference type="InterPro" id="IPR010541">
    <property type="entry name" value="Prp3_C"/>
</dbReference>
<evidence type="ECO:0000256" key="3">
    <source>
        <dbReference type="ARBA" id="ARBA00022553"/>
    </source>
</evidence>
<dbReference type="GO" id="GO:0046540">
    <property type="term" value="C:U4/U6 x U5 tri-snRNP complex"/>
    <property type="evidence" value="ECO:0007669"/>
    <property type="project" value="InterPro"/>
</dbReference>
<feature type="compositionally biased region" description="Basic and acidic residues" evidence="10">
    <location>
        <begin position="482"/>
        <end position="497"/>
    </location>
</feature>
<dbReference type="Pfam" id="PF08572">
    <property type="entry name" value="PRP3"/>
    <property type="match status" value="1"/>
</dbReference>
<dbReference type="PANTHER" id="PTHR14212:SF0">
    <property type="entry name" value="U4_U6 SMALL NUCLEAR RIBONUCLEOPROTEIN PRP3"/>
    <property type="match status" value="1"/>
</dbReference>
<evidence type="ECO:0000256" key="5">
    <source>
        <dbReference type="ARBA" id="ARBA00023187"/>
    </source>
</evidence>
<dbReference type="SMART" id="SM00311">
    <property type="entry name" value="PWI"/>
    <property type="match status" value="1"/>
</dbReference>
<feature type="domain" description="PWI" evidence="11">
    <location>
        <begin position="1"/>
        <end position="90"/>
    </location>
</feature>
<evidence type="ECO:0000256" key="9">
    <source>
        <dbReference type="SAM" id="Coils"/>
    </source>
</evidence>
<dbReference type="InParanoid" id="A0A6L2PR69"/>
<evidence type="ECO:0000256" key="1">
    <source>
        <dbReference type="ARBA" id="ARBA00004123"/>
    </source>
</evidence>
<evidence type="ECO:0000256" key="7">
    <source>
        <dbReference type="ARBA" id="ARBA00032955"/>
    </source>
</evidence>
<dbReference type="InterPro" id="IPR002483">
    <property type="entry name" value="PWI_dom"/>
</dbReference>
<evidence type="ECO:0000256" key="8">
    <source>
        <dbReference type="ARBA" id="ARBA00035603"/>
    </source>
</evidence>
<comment type="subcellular location">
    <subcellularLocation>
        <location evidence="1">Nucleus</location>
    </subcellularLocation>
</comment>
<feature type="compositionally biased region" description="Basic and acidic residues" evidence="10">
    <location>
        <begin position="88"/>
        <end position="106"/>
    </location>
</feature>
<dbReference type="PANTHER" id="PTHR14212">
    <property type="entry name" value="U4/U6-ASSOCIATED RNA SPLICING FACTOR-RELATED"/>
    <property type="match status" value="1"/>
</dbReference>
<evidence type="ECO:0000313" key="13">
    <source>
        <dbReference type="Proteomes" id="UP000502823"/>
    </source>
</evidence>
<evidence type="ECO:0000256" key="10">
    <source>
        <dbReference type="SAM" id="MobiDB-lite"/>
    </source>
</evidence>
<dbReference type="Proteomes" id="UP000502823">
    <property type="component" value="Unassembled WGS sequence"/>
</dbReference>
<evidence type="ECO:0000313" key="12">
    <source>
        <dbReference type="EMBL" id="GFG33068.1"/>
    </source>
</evidence>
<dbReference type="OrthoDB" id="10264544at2759"/>
<evidence type="ECO:0000256" key="6">
    <source>
        <dbReference type="ARBA" id="ARBA00023242"/>
    </source>
</evidence>
<dbReference type="Pfam" id="PF06544">
    <property type="entry name" value="Prp3_C"/>
    <property type="match status" value="1"/>
</dbReference>